<dbReference type="EMBL" id="ML977615">
    <property type="protein sequence ID" value="KAF1997278.1"/>
    <property type="molecule type" value="Genomic_DNA"/>
</dbReference>
<feature type="compositionally biased region" description="Polar residues" evidence="1">
    <location>
        <begin position="29"/>
        <end position="43"/>
    </location>
</feature>
<keyword evidence="3" id="KW-1185">Reference proteome</keyword>
<dbReference type="Proteomes" id="UP000799779">
    <property type="component" value="Unassembled WGS sequence"/>
</dbReference>
<gene>
    <name evidence="2" type="ORF">P154DRAFT_579028</name>
</gene>
<feature type="region of interest" description="Disordered" evidence="1">
    <location>
        <begin position="1"/>
        <end position="69"/>
    </location>
</feature>
<evidence type="ECO:0000313" key="2">
    <source>
        <dbReference type="EMBL" id="KAF1997278.1"/>
    </source>
</evidence>
<evidence type="ECO:0000256" key="1">
    <source>
        <dbReference type="SAM" id="MobiDB-lite"/>
    </source>
</evidence>
<reference evidence="2" key="1">
    <citation type="journal article" date="2020" name="Stud. Mycol.">
        <title>101 Dothideomycetes genomes: a test case for predicting lifestyles and emergence of pathogens.</title>
        <authorList>
            <person name="Haridas S."/>
            <person name="Albert R."/>
            <person name="Binder M."/>
            <person name="Bloem J."/>
            <person name="Labutti K."/>
            <person name="Salamov A."/>
            <person name="Andreopoulos B."/>
            <person name="Baker S."/>
            <person name="Barry K."/>
            <person name="Bills G."/>
            <person name="Bluhm B."/>
            <person name="Cannon C."/>
            <person name="Castanera R."/>
            <person name="Culley D."/>
            <person name="Daum C."/>
            <person name="Ezra D."/>
            <person name="Gonzalez J."/>
            <person name="Henrissat B."/>
            <person name="Kuo A."/>
            <person name="Liang C."/>
            <person name="Lipzen A."/>
            <person name="Lutzoni F."/>
            <person name="Magnuson J."/>
            <person name="Mondo S."/>
            <person name="Nolan M."/>
            <person name="Ohm R."/>
            <person name="Pangilinan J."/>
            <person name="Park H.-J."/>
            <person name="Ramirez L."/>
            <person name="Alfaro M."/>
            <person name="Sun H."/>
            <person name="Tritt A."/>
            <person name="Yoshinaga Y."/>
            <person name="Zwiers L.-H."/>
            <person name="Turgeon B."/>
            <person name="Goodwin S."/>
            <person name="Spatafora J."/>
            <person name="Crous P."/>
            <person name="Grigoriev I."/>
        </authorList>
    </citation>
    <scope>NUCLEOTIDE SEQUENCE</scope>
    <source>
        <strain evidence="2">CBS 123094</strain>
    </source>
</reference>
<evidence type="ECO:0000313" key="3">
    <source>
        <dbReference type="Proteomes" id="UP000799779"/>
    </source>
</evidence>
<dbReference type="AlphaFoldDB" id="A0A6A5W833"/>
<feature type="compositionally biased region" description="Pro residues" evidence="1">
    <location>
        <begin position="58"/>
        <end position="67"/>
    </location>
</feature>
<sequence length="158" mass="17065">MPRGAQGANRQDDPAAAQYEPDQARVRTGLSTNRESSETSGQPETARFALNNSVPDVASPPPEPISLPPILHETAQAPEAIAIDGQKPALYQHYPAAQRTGHLAKRLANDCQIRRQQMHSRKCGRDGMGSDVTFRGVYAKPGGEQIAKGDQGRPSDQK</sequence>
<proteinExistence type="predicted"/>
<name>A0A6A5W833_9PLEO</name>
<feature type="region of interest" description="Disordered" evidence="1">
    <location>
        <begin position="118"/>
        <end position="158"/>
    </location>
</feature>
<organism evidence="2 3">
    <name type="scientific">Amniculicola lignicola CBS 123094</name>
    <dbReference type="NCBI Taxonomy" id="1392246"/>
    <lineage>
        <taxon>Eukaryota</taxon>
        <taxon>Fungi</taxon>
        <taxon>Dikarya</taxon>
        <taxon>Ascomycota</taxon>
        <taxon>Pezizomycotina</taxon>
        <taxon>Dothideomycetes</taxon>
        <taxon>Pleosporomycetidae</taxon>
        <taxon>Pleosporales</taxon>
        <taxon>Amniculicolaceae</taxon>
        <taxon>Amniculicola</taxon>
    </lineage>
</organism>
<protein>
    <submittedName>
        <fullName evidence="2">Uncharacterized protein</fullName>
    </submittedName>
</protein>
<accession>A0A6A5W833</accession>